<sequence length="113" mass="13199">MNCTLTGSKLKIYVLTQNTETNKYMMVFQYANSGNLYKFLRTNFRDLNWETKLKLLLDVSEDLRLIHSTGYIHGDFHSGNILQRKGINEYMNSYISDMGLSKKSNDNENDSER</sequence>
<evidence type="ECO:0000313" key="3">
    <source>
        <dbReference type="Proteomes" id="UP000266673"/>
    </source>
</evidence>
<protein>
    <submittedName>
        <fullName evidence="2">Kinase-like domain-containing protein</fullName>
    </submittedName>
</protein>
<dbReference type="Pfam" id="PF07714">
    <property type="entry name" value="PK_Tyr_Ser-Thr"/>
    <property type="match status" value="1"/>
</dbReference>
<dbReference type="InterPro" id="IPR000719">
    <property type="entry name" value="Prot_kinase_dom"/>
</dbReference>
<evidence type="ECO:0000259" key="1">
    <source>
        <dbReference type="PROSITE" id="PS50011"/>
    </source>
</evidence>
<dbReference type="Proteomes" id="UP000266673">
    <property type="component" value="Unassembled WGS sequence"/>
</dbReference>
<dbReference type="Gene3D" id="1.10.510.10">
    <property type="entry name" value="Transferase(Phosphotransferase) domain 1"/>
    <property type="match status" value="1"/>
</dbReference>
<name>A0A397UEA5_9GLOM</name>
<dbReference type="InterPro" id="IPR001245">
    <property type="entry name" value="Ser-Thr/Tyr_kinase_cat_dom"/>
</dbReference>
<accession>A0A397UEA5</accession>
<organism evidence="2 3">
    <name type="scientific">Gigaspora rosea</name>
    <dbReference type="NCBI Taxonomy" id="44941"/>
    <lineage>
        <taxon>Eukaryota</taxon>
        <taxon>Fungi</taxon>
        <taxon>Fungi incertae sedis</taxon>
        <taxon>Mucoromycota</taxon>
        <taxon>Glomeromycotina</taxon>
        <taxon>Glomeromycetes</taxon>
        <taxon>Diversisporales</taxon>
        <taxon>Gigasporaceae</taxon>
        <taxon>Gigaspora</taxon>
    </lineage>
</organism>
<keyword evidence="3" id="KW-1185">Reference proteome</keyword>
<reference evidence="2 3" key="1">
    <citation type="submission" date="2018-06" db="EMBL/GenBank/DDBJ databases">
        <title>Comparative genomics reveals the genomic features of Rhizophagus irregularis, R. cerebriforme, R. diaphanum and Gigaspora rosea, and their symbiotic lifestyle signature.</title>
        <authorList>
            <person name="Morin E."/>
            <person name="San Clemente H."/>
            <person name="Chen E.C.H."/>
            <person name="De La Providencia I."/>
            <person name="Hainaut M."/>
            <person name="Kuo A."/>
            <person name="Kohler A."/>
            <person name="Murat C."/>
            <person name="Tang N."/>
            <person name="Roy S."/>
            <person name="Loubradou J."/>
            <person name="Henrissat B."/>
            <person name="Grigoriev I.V."/>
            <person name="Corradi N."/>
            <person name="Roux C."/>
            <person name="Martin F.M."/>
        </authorList>
    </citation>
    <scope>NUCLEOTIDE SEQUENCE [LARGE SCALE GENOMIC DNA]</scope>
    <source>
        <strain evidence="2 3">DAOM 194757</strain>
    </source>
</reference>
<dbReference type="SUPFAM" id="SSF56112">
    <property type="entry name" value="Protein kinase-like (PK-like)"/>
    <property type="match status" value="1"/>
</dbReference>
<dbReference type="InterPro" id="IPR011009">
    <property type="entry name" value="Kinase-like_dom_sf"/>
</dbReference>
<comment type="caution">
    <text evidence="2">The sequence shown here is derived from an EMBL/GenBank/DDBJ whole genome shotgun (WGS) entry which is preliminary data.</text>
</comment>
<dbReference type="PROSITE" id="PS50011">
    <property type="entry name" value="PROTEIN_KINASE_DOM"/>
    <property type="match status" value="1"/>
</dbReference>
<dbReference type="STRING" id="44941.A0A397UEA5"/>
<feature type="non-terminal residue" evidence="2">
    <location>
        <position position="113"/>
    </location>
</feature>
<evidence type="ECO:0000313" key="2">
    <source>
        <dbReference type="EMBL" id="RIB08504.1"/>
    </source>
</evidence>
<keyword evidence="2" id="KW-0808">Transferase</keyword>
<dbReference type="OrthoDB" id="2441719at2759"/>
<dbReference type="GO" id="GO:0004672">
    <property type="term" value="F:protein kinase activity"/>
    <property type="evidence" value="ECO:0007669"/>
    <property type="project" value="InterPro"/>
</dbReference>
<dbReference type="GO" id="GO:0005524">
    <property type="term" value="F:ATP binding"/>
    <property type="evidence" value="ECO:0007669"/>
    <property type="project" value="InterPro"/>
</dbReference>
<dbReference type="AlphaFoldDB" id="A0A397UEA5"/>
<dbReference type="EMBL" id="QKWP01001500">
    <property type="protein sequence ID" value="RIB08504.1"/>
    <property type="molecule type" value="Genomic_DNA"/>
</dbReference>
<gene>
    <name evidence="2" type="ORF">C2G38_2110937</name>
</gene>
<feature type="domain" description="Protein kinase" evidence="1">
    <location>
        <begin position="1"/>
        <end position="113"/>
    </location>
</feature>
<proteinExistence type="predicted"/>
<keyword evidence="2" id="KW-0418">Kinase</keyword>